<feature type="region of interest" description="Disordered" evidence="11">
    <location>
        <begin position="1"/>
        <end position="28"/>
    </location>
</feature>
<accession>A0A369CDK6</accession>
<evidence type="ECO:0000256" key="7">
    <source>
        <dbReference type="ARBA" id="ARBA00022989"/>
    </source>
</evidence>
<keyword evidence="6 9" id="KW-0812">Transmembrane</keyword>
<dbReference type="Pfam" id="PF26002">
    <property type="entry name" value="Beta-barrel_AprE"/>
    <property type="match status" value="1"/>
</dbReference>
<feature type="coiled-coil region" evidence="10">
    <location>
        <begin position="239"/>
        <end position="309"/>
    </location>
</feature>
<dbReference type="Gene3D" id="2.40.30.170">
    <property type="match status" value="1"/>
</dbReference>
<dbReference type="Proteomes" id="UP000252707">
    <property type="component" value="Unassembled WGS sequence"/>
</dbReference>
<keyword evidence="3 9" id="KW-0813">Transport</keyword>
<keyword evidence="10" id="KW-0175">Coiled coil</keyword>
<keyword evidence="7 9" id="KW-1133">Transmembrane helix</keyword>
<evidence type="ECO:0000256" key="8">
    <source>
        <dbReference type="ARBA" id="ARBA00023136"/>
    </source>
</evidence>
<dbReference type="InterPro" id="IPR010129">
    <property type="entry name" value="T1SS_HlyD"/>
</dbReference>
<keyword evidence="15" id="KW-1185">Reference proteome</keyword>
<dbReference type="GO" id="GO:0009306">
    <property type="term" value="P:protein secretion"/>
    <property type="evidence" value="ECO:0007669"/>
    <property type="project" value="InterPro"/>
</dbReference>
<evidence type="ECO:0000256" key="6">
    <source>
        <dbReference type="ARBA" id="ARBA00022692"/>
    </source>
</evidence>
<evidence type="ECO:0000256" key="4">
    <source>
        <dbReference type="ARBA" id="ARBA00022475"/>
    </source>
</evidence>
<evidence type="ECO:0000256" key="10">
    <source>
        <dbReference type="SAM" id="Coils"/>
    </source>
</evidence>
<evidence type="ECO:0000259" key="12">
    <source>
        <dbReference type="Pfam" id="PF25994"/>
    </source>
</evidence>
<organism evidence="14 15">
    <name type="scientific">Thioalbus denitrificans</name>
    <dbReference type="NCBI Taxonomy" id="547122"/>
    <lineage>
        <taxon>Bacteria</taxon>
        <taxon>Pseudomonadati</taxon>
        <taxon>Pseudomonadota</taxon>
        <taxon>Gammaproteobacteria</taxon>
        <taxon>Chromatiales</taxon>
        <taxon>Ectothiorhodospiraceae</taxon>
        <taxon>Thioalbus</taxon>
    </lineage>
</organism>
<dbReference type="InterPro" id="IPR006144">
    <property type="entry name" value="Secretion_HlyD_CS"/>
</dbReference>
<evidence type="ECO:0000256" key="1">
    <source>
        <dbReference type="ARBA" id="ARBA00004377"/>
    </source>
</evidence>
<evidence type="ECO:0000259" key="13">
    <source>
        <dbReference type="Pfam" id="PF26002"/>
    </source>
</evidence>
<feature type="domain" description="AprE-like long alpha-helical hairpin" evidence="12">
    <location>
        <begin position="127"/>
        <end position="309"/>
    </location>
</feature>
<comment type="subcellular location">
    <subcellularLocation>
        <location evidence="1 9">Cell inner membrane</location>
        <topology evidence="1 9">Single-pass membrane protein</topology>
    </subcellularLocation>
</comment>
<evidence type="ECO:0000256" key="5">
    <source>
        <dbReference type="ARBA" id="ARBA00022519"/>
    </source>
</evidence>
<evidence type="ECO:0000256" key="2">
    <source>
        <dbReference type="ARBA" id="ARBA00009477"/>
    </source>
</evidence>
<dbReference type="Gene3D" id="2.40.50.100">
    <property type="match status" value="1"/>
</dbReference>
<keyword evidence="5 9" id="KW-0997">Cell inner membrane</keyword>
<evidence type="ECO:0000313" key="14">
    <source>
        <dbReference type="EMBL" id="RCX30697.1"/>
    </source>
</evidence>
<dbReference type="Pfam" id="PF25994">
    <property type="entry name" value="HH_AprE"/>
    <property type="match status" value="1"/>
</dbReference>
<keyword evidence="8 9" id="KW-0472">Membrane</keyword>
<feature type="transmembrane region" description="Helical" evidence="9">
    <location>
        <begin position="52"/>
        <end position="69"/>
    </location>
</feature>
<name>A0A369CDK6_9GAMM</name>
<comment type="caution">
    <text evidence="14">The sequence shown here is derived from an EMBL/GenBank/DDBJ whole genome shotgun (WGS) entry which is preliminary data.</text>
</comment>
<gene>
    <name evidence="14" type="ORF">DFQ59_104133</name>
</gene>
<dbReference type="PANTHER" id="PTHR30386">
    <property type="entry name" value="MEMBRANE FUSION SUBUNIT OF EMRAB-TOLC MULTIDRUG EFFLUX PUMP"/>
    <property type="match status" value="1"/>
</dbReference>
<dbReference type="InterPro" id="IPR050739">
    <property type="entry name" value="MFP"/>
</dbReference>
<dbReference type="RefSeq" id="WP_245937253.1">
    <property type="nucleotide sequence ID" value="NZ_QPJY01000004.1"/>
</dbReference>
<proteinExistence type="inferred from homology"/>
<dbReference type="NCBIfam" id="TIGR01843">
    <property type="entry name" value="type_I_hlyD"/>
    <property type="match status" value="1"/>
</dbReference>
<evidence type="ECO:0000313" key="15">
    <source>
        <dbReference type="Proteomes" id="UP000252707"/>
    </source>
</evidence>
<feature type="compositionally biased region" description="Basic and acidic residues" evidence="11">
    <location>
        <begin position="1"/>
        <end position="10"/>
    </location>
</feature>
<dbReference type="InterPro" id="IPR058781">
    <property type="entry name" value="HH_AprE-like"/>
</dbReference>
<evidence type="ECO:0000256" key="9">
    <source>
        <dbReference type="RuleBase" id="RU365093"/>
    </source>
</evidence>
<dbReference type="GO" id="GO:0005886">
    <property type="term" value="C:plasma membrane"/>
    <property type="evidence" value="ECO:0007669"/>
    <property type="project" value="UniProtKB-SubCell"/>
</dbReference>
<comment type="similarity">
    <text evidence="2 9">Belongs to the membrane fusion protein (MFP) (TC 8.A.1) family.</text>
</comment>
<feature type="domain" description="AprE-like beta-barrel" evidence="13">
    <location>
        <begin position="351"/>
        <end position="440"/>
    </location>
</feature>
<protein>
    <recommendedName>
        <fullName evidence="9">Membrane fusion protein (MFP) family protein</fullName>
    </recommendedName>
</protein>
<evidence type="ECO:0000256" key="11">
    <source>
        <dbReference type="SAM" id="MobiDB-lite"/>
    </source>
</evidence>
<dbReference type="PROSITE" id="PS00543">
    <property type="entry name" value="HLYD_FAMILY"/>
    <property type="match status" value="1"/>
</dbReference>
<reference evidence="14 15" key="1">
    <citation type="submission" date="2018-07" db="EMBL/GenBank/DDBJ databases">
        <title>Genomic Encyclopedia of Type Strains, Phase IV (KMG-IV): sequencing the most valuable type-strain genomes for metagenomic binning, comparative biology and taxonomic classification.</title>
        <authorList>
            <person name="Goeker M."/>
        </authorList>
    </citation>
    <scope>NUCLEOTIDE SEQUENCE [LARGE SCALE GENOMIC DNA]</scope>
    <source>
        <strain evidence="14 15">DSM 26407</strain>
    </source>
</reference>
<keyword evidence="4 9" id="KW-1003">Cell membrane</keyword>
<sequence>MDEERRDIERSGAAGEPRTPANPSMIKEPEDLDFVSDAAAAVLEDAPRGGRFIVWSILLFIALAGVWASRAELDEVTRGVGKVIPSRQVQVIQNLEGGIVGELLVHEGDIVDKGQVLIKIDDVRFSSSFRESRLRYLALAAKAARLRAEALGEEFKAPEEVVKEQPELVERERELYDTRQQQLEASIRILREQETQRRQELAELEAKKGQVGRSYNLAYRELVMTRPLVKDGAISEVEVLRLERQVNDLRGDLKATELAIPRVQSRLDEAQRKLEEARLAFRNDARTELNETTAEMGRLSESNIALEDRVERTLVRSPVRGEVKRLLVTTEGGVVQPGMDLVEIVPLEDSLMVEAKISPRDIGFLHPGQAAMVKFTAYDFAIYGGLPGKLEQISPDSLTDENGETYYLVRVRTDKNHLGSEQKPLPIISGMQAGVDILTGKKTVLEYLLKPVLRAKEYALRER</sequence>
<evidence type="ECO:0000256" key="3">
    <source>
        <dbReference type="ARBA" id="ARBA00022448"/>
    </source>
</evidence>
<dbReference type="AlphaFoldDB" id="A0A369CDK6"/>
<dbReference type="EMBL" id="QPJY01000004">
    <property type="protein sequence ID" value="RCX30697.1"/>
    <property type="molecule type" value="Genomic_DNA"/>
</dbReference>
<dbReference type="InterPro" id="IPR058982">
    <property type="entry name" value="Beta-barrel_AprE"/>
</dbReference>
<dbReference type="PANTHER" id="PTHR30386:SF26">
    <property type="entry name" value="TRANSPORT PROTEIN COMB"/>
    <property type="match status" value="1"/>
</dbReference>
<dbReference type="PRINTS" id="PR01490">
    <property type="entry name" value="RTXTOXIND"/>
</dbReference>